<evidence type="ECO:0000313" key="2">
    <source>
        <dbReference type="EMBL" id="ETO72398.1"/>
    </source>
</evidence>
<gene>
    <name evidence="2" type="ORF">F444_11413</name>
</gene>
<dbReference type="Proteomes" id="UP000028582">
    <property type="component" value="Unassembled WGS sequence"/>
</dbReference>
<dbReference type="AlphaFoldDB" id="A0A081A0I7"/>
<dbReference type="EMBL" id="ANJA01002064">
    <property type="protein sequence ID" value="ETO72398.1"/>
    <property type="molecule type" value="Genomic_DNA"/>
</dbReference>
<accession>A0A081A0I7</accession>
<evidence type="ECO:0000313" key="3">
    <source>
        <dbReference type="Proteomes" id="UP000028582"/>
    </source>
</evidence>
<reference evidence="2 3" key="1">
    <citation type="submission" date="2013-11" db="EMBL/GenBank/DDBJ databases">
        <title>The Genome Sequence of Phytophthora parasitica P1976.</title>
        <authorList>
            <consortium name="The Broad Institute Genomics Platform"/>
            <person name="Russ C."/>
            <person name="Tyler B."/>
            <person name="Panabieres F."/>
            <person name="Shan W."/>
            <person name="Tripathy S."/>
            <person name="Grunwald N."/>
            <person name="Machado M."/>
            <person name="Johnson C.S."/>
            <person name="Walker B."/>
            <person name="Young S."/>
            <person name="Zeng Q."/>
            <person name="Gargeya S."/>
            <person name="Fitzgerald M."/>
            <person name="Haas B."/>
            <person name="Abouelleil A."/>
            <person name="Allen A.W."/>
            <person name="Alvarado L."/>
            <person name="Arachchi H.M."/>
            <person name="Berlin A.M."/>
            <person name="Chapman S.B."/>
            <person name="Gainer-Dewar J."/>
            <person name="Goldberg J."/>
            <person name="Griggs A."/>
            <person name="Gujja S."/>
            <person name="Hansen M."/>
            <person name="Howarth C."/>
            <person name="Imamovic A."/>
            <person name="Ireland A."/>
            <person name="Larimer J."/>
            <person name="McCowan C."/>
            <person name="Murphy C."/>
            <person name="Pearson M."/>
            <person name="Poon T.W."/>
            <person name="Priest M."/>
            <person name="Roberts A."/>
            <person name="Saif S."/>
            <person name="Shea T."/>
            <person name="Sisk P."/>
            <person name="Sykes S."/>
            <person name="Wortman J."/>
            <person name="Nusbaum C."/>
            <person name="Birren B."/>
        </authorList>
    </citation>
    <scope>NUCLEOTIDE SEQUENCE [LARGE SCALE GENOMIC DNA]</scope>
    <source>
        <strain evidence="2 3">P1976</strain>
    </source>
</reference>
<name>A0A081A0I7_PHYNI</name>
<feature type="region of interest" description="Disordered" evidence="1">
    <location>
        <begin position="1"/>
        <end position="24"/>
    </location>
</feature>
<comment type="caution">
    <text evidence="2">The sequence shown here is derived from an EMBL/GenBank/DDBJ whole genome shotgun (WGS) entry which is preliminary data.</text>
</comment>
<organism evidence="2 3">
    <name type="scientific">Phytophthora nicotianae P1976</name>
    <dbReference type="NCBI Taxonomy" id="1317066"/>
    <lineage>
        <taxon>Eukaryota</taxon>
        <taxon>Sar</taxon>
        <taxon>Stramenopiles</taxon>
        <taxon>Oomycota</taxon>
        <taxon>Peronosporomycetes</taxon>
        <taxon>Peronosporales</taxon>
        <taxon>Peronosporaceae</taxon>
        <taxon>Phytophthora</taxon>
    </lineage>
</organism>
<proteinExistence type="predicted"/>
<evidence type="ECO:0000256" key="1">
    <source>
        <dbReference type="SAM" id="MobiDB-lite"/>
    </source>
</evidence>
<protein>
    <submittedName>
        <fullName evidence="2">Uncharacterized protein</fullName>
    </submittedName>
</protein>
<feature type="compositionally biased region" description="Basic residues" evidence="1">
    <location>
        <begin position="14"/>
        <end position="24"/>
    </location>
</feature>
<sequence>MTPASQIKTPSMPRRPKNKNKKKYKIGMEASSKWNKPECASTILAV</sequence>